<accession>A0A1H3SAU7</accession>
<evidence type="ECO:0000313" key="1">
    <source>
        <dbReference type="EMBL" id="SDZ35223.1"/>
    </source>
</evidence>
<sequence length="101" mass="10069">MESLRQYAGRLDDAAATLAGAARAIVDLAPPASAVGCNAPGRLGEVGRALHATAVTAATARGREAEVLAARLADAATGLRAVADGYAETDAAARRRLSGQA</sequence>
<protein>
    <recommendedName>
        <fullName evidence="3">Excreted virulence factor EspC, type VII ESX diderm</fullName>
    </recommendedName>
</protein>
<reference evidence="2" key="1">
    <citation type="submission" date="2016-10" db="EMBL/GenBank/DDBJ databases">
        <authorList>
            <person name="Varghese N."/>
            <person name="Submissions S."/>
        </authorList>
    </citation>
    <scope>NUCLEOTIDE SEQUENCE [LARGE SCALE GENOMIC DNA]</scope>
    <source>
        <strain evidence="2">DSM 45245</strain>
    </source>
</reference>
<dbReference type="EMBL" id="FNPH01000011">
    <property type="protein sequence ID" value="SDZ35223.1"/>
    <property type="molecule type" value="Genomic_DNA"/>
</dbReference>
<organism evidence="1 2">
    <name type="scientific">Micromonospora pattaloongensis</name>
    <dbReference type="NCBI Taxonomy" id="405436"/>
    <lineage>
        <taxon>Bacteria</taxon>
        <taxon>Bacillati</taxon>
        <taxon>Actinomycetota</taxon>
        <taxon>Actinomycetes</taxon>
        <taxon>Micromonosporales</taxon>
        <taxon>Micromonosporaceae</taxon>
        <taxon>Micromonospora</taxon>
    </lineage>
</organism>
<evidence type="ECO:0000313" key="2">
    <source>
        <dbReference type="Proteomes" id="UP000242415"/>
    </source>
</evidence>
<proteinExistence type="predicted"/>
<name>A0A1H3SAU7_9ACTN</name>
<dbReference type="STRING" id="405436.SAMN05444365_11117"/>
<gene>
    <name evidence="1" type="ORF">SAMN05444365_11117</name>
</gene>
<keyword evidence="2" id="KW-1185">Reference proteome</keyword>
<dbReference type="AlphaFoldDB" id="A0A1H3SAU7"/>
<dbReference type="Proteomes" id="UP000242415">
    <property type="component" value="Unassembled WGS sequence"/>
</dbReference>
<evidence type="ECO:0008006" key="3">
    <source>
        <dbReference type="Google" id="ProtNLM"/>
    </source>
</evidence>
<dbReference type="RefSeq" id="WP_091560998.1">
    <property type="nucleotide sequence ID" value="NZ_FNPH01000011.1"/>
</dbReference>